<dbReference type="PROSITE" id="PS50088">
    <property type="entry name" value="ANK_REPEAT"/>
    <property type="match status" value="6"/>
</dbReference>
<organism evidence="3 4">
    <name type="scientific">Clunio marinus</name>
    <dbReference type="NCBI Taxonomy" id="568069"/>
    <lineage>
        <taxon>Eukaryota</taxon>
        <taxon>Metazoa</taxon>
        <taxon>Ecdysozoa</taxon>
        <taxon>Arthropoda</taxon>
        <taxon>Hexapoda</taxon>
        <taxon>Insecta</taxon>
        <taxon>Pterygota</taxon>
        <taxon>Neoptera</taxon>
        <taxon>Endopterygota</taxon>
        <taxon>Diptera</taxon>
        <taxon>Nematocera</taxon>
        <taxon>Chironomoidea</taxon>
        <taxon>Chironomidae</taxon>
        <taxon>Clunio</taxon>
    </lineage>
</organism>
<evidence type="ECO:0000256" key="2">
    <source>
        <dbReference type="SAM" id="MobiDB-lite"/>
    </source>
</evidence>
<dbReference type="PROSITE" id="PS50297">
    <property type="entry name" value="ANK_REP_REGION"/>
    <property type="match status" value="5"/>
</dbReference>
<feature type="repeat" description="ANK" evidence="1">
    <location>
        <begin position="310"/>
        <end position="342"/>
    </location>
</feature>
<feature type="compositionally biased region" description="Low complexity" evidence="2">
    <location>
        <begin position="94"/>
        <end position="104"/>
    </location>
</feature>
<dbReference type="Gene3D" id="1.25.40.20">
    <property type="entry name" value="Ankyrin repeat-containing domain"/>
    <property type="match status" value="2"/>
</dbReference>
<proteinExistence type="predicted"/>
<dbReference type="Pfam" id="PF12796">
    <property type="entry name" value="Ank_2"/>
    <property type="match status" value="3"/>
</dbReference>
<evidence type="ECO:0000313" key="3">
    <source>
        <dbReference type="EMBL" id="CRK87559.1"/>
    </source>
</evidence>
<dbReference type="InterPro" id="IPR036770">
    <property type="entry name" value="Ankyrin_rpt-contain_sf"/>
</dbReference>
<dbReference type="OrthoDB" id="21416at2759"/>
<dbReference type="InterPro" id="IPR002110">
    <property type="entry name" value="Ankyrin_rpt"/>
</dbReference>
<dbReference type="PANTHER" id="PTHR24133:SF40">
    <property type="entry name" value="ANKYRIN REPEAT DOMAIN 44"/>
    <property type="match status" value="1"/>
</dbReference>
<dbReference type="SUPFAM" id="SSF48403">
    <property type="entry name" value="Ankyrin repeat"/>
    <property type="match status" value="1"/>
</dbReference>
<feature type="repeat" description="ANK" evidence="1">
    <location>
        <begin position="244"/>
        <end position="276"/>
    </location>
</feature>
<accession>A0A1J1HHQ1</accession>
<dbReference type="Pfam" id="PF00023">
    <property type="entry name" value="Ank"/>
    <property type="match status" value="1"/>
</dbReference>
<feature type="repeat" description="ANK" evidence="1">
    <location>
        <begin position="211"/>
        <end position="243"/>
    </location>
</feature>
<dbReference type="EMBL" id="CVRI01000004">
    <property type="protein sequence ID" value="CRK87559.1"/>
    <property type="molecule type" value="Genomic_DNA"/>
</dbReference>
<feature type="repeat" description="ANK" evidence="1">
    <location>
        <begin position="277"/>
        <end position="309"/>
    </location>
</feature>
<reference evidence="3 4" key="1">
    <citation type="submission" date="2015-04" db="EMBL/GenBank/DDBJ databases">
        <authorList>
            <person name="Syromyatnikov M.Y."/>
            <person name="Popov V.N."/>
        </authorList>
    </citation>
    <scope>NUCLEOTIDE SEQUENCE [LARGE SCALE GENOMIC DNA]</scope>
</reference>
<dbReference type="SMART" id="SM00248">
    <property type="entry name" value="ANK"/>
    <property type="match status" value="9"/>
</dbReference>
<dbReference type="Proteomes" id="UP000183832">
    <property type="component" value="Unassembled WGS sequence"/>
</dbReference>
<dbReference type="PRINTS" id="PR01415">
    <property type="entry name" value="ANKYRIN"/>
</dbReference>
<protein>
    <submittedName>
        <fullName evidence="3">CLUMA_CG001356, isoform A</fullName>
    </submittedName>
</protein>
<keyword evidence="1" id="KW-0040">ANK repeat</keyword>
<dbReference type="PANTHER" id="PTHR24133">
    <property type="entry name" value="ANKYRIN DOMAIN-CONTAINING"/>
    <property type="match status" value="1"/>
</dbReference>
<evidence type="ECO:0000313" key="4">
    <source>
        <dbReference type="Proteomes" id="UP000183832"/>
    </source>
</evidence>
<feature type="region of interest" description="Disordered" evidence="2">
    <location>
        <begin position="80"/>
        <end position="106"/>
    </location>
</feature>
<sequence>MEENKVNFLYPSPSSPIVQPNFANPICPLSHEVGLSSFTVSQVPRQVPISQIYTSRKIKHPSFRKRASSGTMPYYIPFKHRQRTKSENADAPNSQDSQESSSTSMDCENIHDSAIVDMDSQILHSQPPGSNLQFNKIKLSQLKKSKSLENLVSPKVSSEDTNLSSSNFSTLEFKETLSDVKLHLAALRGDEILLRKVLDSGKVHVDCKDEDNTTPLILAAAGGHTACVLELLEQGADVNAKRVTGTTALFFAAQGGFIDITKILLKAGAIVDCPSVDGGTSLFVACQGGHANIVKELLNAGANVNAYMKDRATPLFISAQNGHRTVLLMLIAAGANCDVPRNDGATPLWIASQMGHDHIVKVLLQNGAYVDTVRNDGATALFKASHKGHHAVVQELLKYRPALGVLPNGETPLHAAALFGHLPIVKQLIAAGSDLVLKNQDGFTALQIAKQQKYVYVVEYLLEKEREISLLCKGIQQLPPRPQMNNLATKTAS</sequence>
<name>A0A1J1HHQ1_9DIPT</name>
<dbReference type="InterPro" id="IPR052391">
    <property type="entry name" value="E3_Ligase-Neurotoxin"/>
</dbReference>
<gene>
    <name evidence="3" type="ORF">CLUMA_CG001356</name>
</gene>
<dbReference type="AlphaFoldDB" id="A0A1J1HHQ1"/>
<feature type="repeat" description="ANK" evidence="1">
    <location>
        <begin position="343"/>
        <end position="375"/>
    </location>
</feature>
<keyword evidence="4" id="KW-1185">Reference proteome</keyword>
<evidence type="ECO:0000256" key="1">
    <source>
        <dbReference type="PROSITE-ProRule" id="PRU00023"/>
    </source>
</evidence>
<feature type="repeat" description="ANK" evidence="1">
    <location>
        <begin position="408"/>
        <end position="440"/>
    </location>
</feature>
<dbReference type="STRING" id="568069.A0A1J1HHQ1"/>